<dbReference type="AlphaFoldDB" id="A0A0C2V5T6"/>
<protein>
    <submittedName>
        <fullName evidence="1">Uncharacterized protein</fullName>
    </submittedName>
</protein>
<sequence>MESFSACQAPPIGQETGGTFHCKIMLGIRLPGKPNGNRAGSC</sequence>
<reference evidence="1 2" key="1">
    <citation type="submission" date="2015-01" db="EMBL/GenBank/DDBJ databases">
        <title>Genome Sequence of Magnetospirillum magnetotacticum Strain MS-1.</title>
        <authorList>
            <person name="Marinov G.K."/>
            <person name="Smalley M.D."/>
            <person name="DeSalvo G."/>
        </authorList>
    </citation>
    <scope>NUCLEOTIDE SEQUENCE [LARGE SCALE GENOMIC DNA]</scope>
    <source>
        <strain evidence="1 2">MS-1</strain>
    </source>
</reference>
<comment type="caution">
    <text evidence="1">The sequence shown here is derived from an EMBL/GenBank/DDBJ whole genome shotgun (WGS) entry which is preliminary data.</text>
</comment>
<keyword evidence="2" id="KW-1185">Reference proteome</keyword>
<dbReference type="EMBL" id="JXSL01000016">
    <property type="protein sequence ID" value="KIM00432.1"/>
    <property type="molecule type" value="Genomic_DNA"/>
</dbReference>
<organism evidence="1 2">
    <name type="scientific">Paramagnetospirillum magnetotacticum MS-1</name>
    <dbReference type="NCBI Taxonomy" id="272627"/>
    <lineage>
        <taxon>Bacteria</taxon>
        <taxon>Pseudomonadati</taxon>
        <taxon>Pseudomonadota</taxon>
        <taxon>Alphaproteobacteria</taxon>
        <taxon>Rhodospirillales</taxon>
        <taxon>Magnetospirillaceae</taxon>
        <taxon>Paramagnetospirillum</taxon>
    </lineage>
</organism>
<evidence type="ECO:0000313" key="1">
    <source>
        <dbReference type="EMBL" id="KIM00432.1"/>
    </source>
</evidence>
<proteinExistence type="predicted"/>
<gene>
    <name evidence="1" type="ORF">CCC_01843</name>
</gene>
<accession>A0A0C2V5T6</accession>
<dbReference type="Proteomes" id="UP000031971">
    <property type="component" value="Unassembled WGS sequence"/>
</dbReference>
<name>A0A0C2V5T6_PARME</name>
<evidence type="ECO:0000313" key="2">
    <source>
        <dbReference type="Proteomes" id="UP000031971"/>
    </source>
</evidence>